<evidence type="ECO:0000259" key="2">
    <source>
        <dbReference type="Pfam" id="PF00773"/>
    </source>
</evidence>
<organism evidence="4 5">
    <name type="scientific">Mytilus edulis</name>
    <name type="common">Blue mussel</name>
    <dbReference type="NCBI Taxonomy" id="6550"/>
    <lineage>
        <taxon>Eukaryota</taxon>
        <taxon>Metazoa</taxon>
        <taxon>Spiralia</taxon>
        <taxon>Lophotrochozoa</taxon>
        <taxon>Mollusca</taxon>
        <taxon>Bivalvia</taxon>
        <taxon>Autobranchia</taxon>
        <taxon>Pteriomorphia</taxon>
        <taxon>Mytilida</taxon>
        <taxon>Mytiloidea</taxon>
        <taxon>Mytilidae</taxon>
        <taxon>Mytilinae</taxon>
        <taxon>Mytilus</taxon>
    </lineage>
</organism>
<evidence type="ECO:0000313" key="5">
    <source>
        <dbReference type="Proteomes" id="UP000683360"/>
    </source>
</evidence>
<feature type="compositionally biased region" description="Polar residues" evidence="1">
    <location>
        <begin position="255"/>
        <end position="265"/>
    </location>
</feature>
<dbReference type="InterPro" id="IPR012340">
    <property type="entry name" value="NA-bd_OB-fold"/>
</dbReference>
<evidence type="ECO:0000256" key="1">
    <source>
        <dbReference type="SAM" id="MobiDB-lite"/>
    </source>
</evidence>
<feature type="region of interest" description="Disordered" evidence="1">
    <location>
        <begin position="184"/>
        <end position="204"/>
    </location>
</feature>
<dbReference type="Proteomes" id="UP000683360">
    <property type="component" value="Unassembled WGS sequence"/>
</dbReference>
<feature type="region of interest" description="Disordered" evidence="1">
    <location>
        <begin position="336"/>
        <end position="380"/>
    </location>
</feature>
<dbReference type="InterPro" id="IPR001900">
    <property type="entry name" value="RNase_II/R"/>
</dbReference>
<feature type="domain" description="RNB" evidence="2">
    <location>
        <begin position="619"/>
        <end position="684"/>
    </location>
</feature>
<dbReference type="GO" id="GO:0003723">
    <property type="term" value="F:RNA binding"/>
    <property type="evidence" value="ECO:0007669"/>
    <property type="project" value="InterPro"/>
</dbReference>
<accession>A0A8S3S4X4</accession>
<gene>
    <name evidence="4" type="ORF">MEDL_27887</name>
</gene>
<dbReference type="SUPFAM" id="SSF50249">
    <property type="entry name" value="Nucleic acid-binding proteins"/>
    <property type="match status" value="1"/>
</dbReference>
<dbReference type="EMBL" id="CAJPWZ010001397">
    <property type="protein sequence ID" value="CAG2214047.1"/>
    <property type="molecule type" value="Genomic_DNA"/>
</dbReference>
<sequence>MMYSTVKISLEGERDETVPVWEERVQRVQGTCTGDLDTDDDDVTVDYVEEGSLVFWTKANASTVKSKRKFAESMDRFMGNLIDKCPIDTVEEAKLSIKVDVVESSEDEDTDDDEESNLYICGRCKVIFKSFSSFTNHKRNCNLRRTKISKDQHNVDDEHDDSSKGQKRKVKDIVESELQLFSQESSALSDTTESEEHAFASSSSLSSRKEYVVDRLKASFKNSCTDTTSGYETDKERKGQKNIQHVRVKKETSKHSSMLKDNNTFTDDEDEGFVKSAKQPLDYRSTKYMSAKQRRTLKKLKKRSTSDSSDKSFDNKHILEINVEWNDEEYYSHYDNQSSYSSDEHHEDSSVIDSNDEVCSESGNISAQNTKGNEKQKAEENKYKTELETKCNDDPEQFRKGTLEIRSSHEAICTLEKPFNGVETVEISGRSKCGKAFTDDEVVVQIYQIEGRTTYIPRIGKEIQVPDLFGEVIGCLKRHRYNEINHPVFVCELDKFEYDKAKPICRTLPKFHLLSENKEDSPFSVDIYRYNENTRSIFYDKSLPVSPALRQRYLFYVAYISWNSLYPLGAIIKVHESTKVFETGLKILKLQNSVPTLYSNETIKYVDFDMKYMGDKSKRIDLTEECYVFTIDPVGSKVLDDAVSIKKLHNGEWRVGVHITDVSVFIEQNSALDYEARERGTTFFRGQFGDPIKCFPNPLVHKDVV</sequence>
<reference evidence="4" key="1">
    <citation type="submission" date="2021-03" db="EMBL/GenBank/DDBJ databases">
        <authorList>
            <person name="Bekaert M."/>
        </authorList>
    </citation>
    <scope>NUCLEOTIDE SEQUENCE</scope>
</reference>
<dbReference type="PANTHER" id="PTHR23355">
    <property type="entry name" value="RIBONUCLEASE"/>
    <property type="match status" value="1"/>
</dbReference>
<dbReference type="GO" id="GO:0000175">
    <property type="term" value="F:3'-5'-RNA exonuclease activity"/>
    <property type="evidence" value="ECO:0007669"/>
    <property type="project" value="TreeGrafter"/>
</dbReference>
<proteinExistence type="predicted"/>
<dbReference type="GO" id="GO:0000932">
    <property type="term" value="C:P-body"/>
    <property type="evidence" value="ECO:0007669"/>
    <property type="project" value="TreeGrafter"/>
</dbReference>
<evidence type="ECO:0000313" key="4">
    <source>
        <dbReference type="EMBL" id="CAG2214047.1"/>
    </source>
</evidence>
<feature type="compositionally biased region" description="Basic residues" evidence="1">
    <location>
        <begin position="292"/>
        <end position="303"/>
    </location>
</feature>
<feature type="region of interest" description="Disordered" evidence="1">
    <location>
        <begin position="226"/>
        <end position="312"/>
    </location>
</feature>
<dbReference type="Pfam" id="PF00773">
    <property type="entry name" value="RNB"/>
    <property type="match status" value="1"/>
</dbReference>
<dbReference type="GO" id="GO:0006402">
    <property type="term" value="P:mRNA catabolic process"/>
    <property type="evidence" value="ECO:0007669"/>
    <property type="project" value="TreeGrafter"/>
</dbReference>
<dbReference type="OrthoDB" id="6161631at2759"/>
<name>A0A8S3S4X4_MYTED</name>
<dbReference type="Pfam" id="PF25049">
    <property type="entry name" value="OB_HELZ2"/>
    <property type="match status" value="1"/>
</dbReference>
<protein>
    <submittedName>
        <fullName evidence="4">Uncharacterized protein</fullName>
    </submittedName>
</protein>
<dbReference type="PANTHER" id="PTHR23355:SF9">
    <property type="entry name" value="DIS3-LIKE EXONUCLEASE 2"/>
    <property type="match status" value="1"/>
</dbReference>
<comment type="caution">
    <text evidence="4">The sequence shown here is derived from an EMBL/GenBank/DDBJ whole genome shotgun (WGS) entry which is preliminary data.</text>
</comment>
<feature type="domain" description="3'-5' exoribonuclease HELZ2 OB-fold" evidence="3">
    <location>
        <begin position="382"/>
        <end position="480"/>
    </location>
</feature>
<evidence type="ECO:0000259" key="3">
    <source>
        <dbReference type="Pfam" id="PF25049"/>
    </source>
</evidence>
<dbReference type="InterPro" id="IPR056787">
    <property type="entry name" value="OB_HELZ2"/>
</dbReference>
<keyword evidence="5" id="KW-1185">Reference proteome</keyword>
<feature type="compositionally biased region" description="Polar residues" evidence="1">
    <location>
        <begin position="361"/>
        <end position="371"/>
    </location>
</feature>
<dbReference type="AlphaFoldDB" id="A0A8S3S4X4"/>
<dbReference type="InterPro" id="IPR050180">
    <property type="entry name" value="RNR_Ribonuclease"/>
</dbReference>